<name>A0A4R4V6Z4_9ACTN</name>
<dbReference type="InterPro" id="IPR036388">
    <property type="entry name" value="WH-like_DNA-bd_sf"/>
</dbReference>
<dbReference type="GO" id="GO:0000976">
    <property type="term" value="F:transcription cis-regulatory region binding"/>
    <property type="evidence" value="ECO:0007669"/>
    <property type="project" value="TreeGrafter"/>
</dbReference>
<evidence type="ECO:0000256" key="2">
    <source>
        <dbReference type="ARBA" id="ARBA00023015"/>
    </source>
</evidence>
<sequence length="340" mass="36939">MVLSRRELRLRLHSRLSSIDQSNAWKRCESSGILMGVTVEEIEAFAAIAELGGFTEASRKLNRSQPAISRRIRELEQSLGAALFERTGRRVALTDAGRALLPYAEAALAAMRDGERAVRDAAVRPGGARTLSLAIVGTLADSHIVDALRTFESRFPEASVELRTATSREVSALVRGGEASLGLRYFPDADPKLESIPLGVEKLLVVVPAAHPVTARRLPDLRAFEGERWLGFPPERGQPDSFGHLLDHRLPASGLVGAPITRVDSLTAQKRLVQAGLGVALMPISSVREELRIGSLRAVEVADLDAALPVVVIRRRRGYRSGPAAAFLEVLKDYTPQLLD</sequence>
<dbReference type="PROSITE" id="PS50931">
    <property type="entry name" value="HTH_LYSR"/>
    <property type="match status" value="1"/>
</dbReference>
<evidence type="ECO:0000256" key="4">
    <source>
        <dbReference type="ARBA" id="ARBA00023163"/>
    </source>
</evidence>
<proteinExistence type="inferred from homology"/>
<dbReference type="Proteomes" id="UP000295258">
    <property type="component" value="Unassembled WGS sequence"/>
</dbReference>
<evidence type="ECO:0000313" key="6">
    <source>
        <dbReference type="EMBL" id="TDC98152.1"/>
    </source>
</evidence>
<dbReference type="InterPro" id="IPR036390">
    <property type="entry name" value="WH_DNA-bd_sf"/>
</dbReference>
<comment type="caution">
    <text evidence="6">The sequence shown here is derived from an EMBL/GenBank/DDBJ whole genome shotgun (WGS) entry which is preliminary data.</text>
</comment>
<dbReference type="Gene3D" id="1.10.10.10">
    <property type="entry name" value="Winged helix-like DNA-binding domain superfamily/Winged helix DNA-binding domain"/>
    <property type="match status" value="1"/>
</dbReference>
<dbReference type="PANTHER" id="PTHR30126">
    <property type="entry name" value="HTH-TYPE TRANSCRIPTIONAL REGULATOR"/>
    <property type="match status" value="1"/>
</dbReference>
<protein>
    <submittedName>
        <fullName evidence="6">LysR family transcriptional regulator</fullName>
    </submittedName>
</protein>
<gene>
    <name evidence="6" type="ORF">E1292_35730</name>
</gene>
<evidence type="ECO:0000256" key="3">
    <source>
        <dbReference type="ARBA" id="ARBA00023125"/>
    </source>
</evidence>
<dbReference type="InterPro" id="IPR000847">
    <property type="entry name" value="LysR_HTH_N"/>
</dbReference>
<dbReference type="Pfam" id="PF03466">
    <property type="entry name" value="LysR_substrate"/>
    <property type="match status" value="1"/>
</dbReference>
<dbReference type="SUPFAM" id="SSF46785">
    <property type="entry name" value="Winged helix' DNA-binding domain"/>
    <property type="match status" value="1"/>
</dbReference>
<keyword evidence="4" id="KW-0804">Transcription</keyword>
<dbReference type="PANTHER" id="PTHR30126:SF40">
    <property type="entry name" value="HTH-TYPE TRANSCRIPTIONAL REGULATOR GLTR"/>
    <property type="match status" value="1"/>
</dbReference>
<dbReference type="Pfam" id="PF00126">
    <property type="entry name" value="HTH_1"/>
    <property type="match status" value="1"/>
</dbReference>
<dbReference type="FunFam" id="1.10.10.10:FF:000001">
    <property type="entry name" value="LysR family transcriptional regulator"/>
    <property type="match status" value="1"/>
</dbReference>
<evidence type="ECO:0000313" key="7">
    <source>
        <dbReference type="Proteomes" id="UP000295258"/>
    </source>
</evidence>
<dbReference type="GO" id="GO:0003700">
    <property type="term" value="F:DNA-binding transcription factor activity"/>
    <property type="evidence" value="ECO:0007669"/>
    <property type="project" value="InterPro"/>
</dbReference>
<evidence type="ECO:0000256" key="1">
    <source>
        <dbReference type="ARBA" id="ARBA00009437"/>
    </source>
</evidence>
<accession>A0A4R4V6Z4</accession>
<evidence type="ECO:0000259" key="5">
    <source>
        <dbReference type="PROSITE" id="PS50931"/>
    </source>
</evidence>
<dbReference type="CDD" id="cd05466">
    <property type="entry name" value="PBP2_LTTR_substrate"/>
    <property type="match status" value="1"/>
</dbReference>
<comment type="similarity">
    <text evidence="1">Belongs to the LysR transcriptional regulatory family.</text>
</comment>
<keyword evidence="3" id="KW-0238">DNA-binding</keyword>
<reference evidence="6 7" key="1">
    <citation type="submission" date="2019-03" db="EMBL/GenBank/DDBJ databases">
        <title>Draft genome sequences of novel Actinobacteria.</title>
        <authorList>
            <person name="Sahin N."/>
            <person name="Ay H."/>
            <person name="Saygin H."/>
        </authorList>
    </citation>
    <scope>NUCLEOTIDE SEQUENCE [LARGE SCALE GENOMIC DNA]</scope>
    <source>
        <strain evidence="6 7">KC310</strain>
    </source>
</reference>
<organism evidence="6 7">
    <name type="scientific">Nonomuraea deserti</name>
    <dbReference type="NCBI Taxonomy" id="1848322"/>
    <lineage>
        <taxon>Bacteria</taxon>
        <taxon>Bacillati</taxon>
        <taxon>Actinomycetota</taxon>
        <taxon>Actinomycetes</taxon>
        <taxon>Streptosporangiales</taxon>
        <taxon>Streptosporangiaceae</taxon>
        <taxon>Nonomuraea</taxon>
    </lineage>
</organism>
<dbReference type="AlphaFoldDB" id="A0A4R4V6Z4"/>
<keyword evidence="7" id="KW-1185">Reference proteome</keyword>
<dbReference type="PRINTS" id="PR00039">
    <property type="entry name" value="HTHLYSR"/>
</dbReference>
<dbReference type="Gene3D" id="3.40.190.290">
    <property type="match status" value="1"/>
</dbReference>
<feature type="domain" description="HTH lysR-type" evidence="5">
    <location>
        <begin position="37"/>
        <end position="94"/>
    </location>
</feature>
<dbReference type="EMBL" id="SMKO01000142">
    <property type="protein sequence ID" value="TDC98152.1"/>
    <property type="molecule type" value="Genomic_DNA"/>
</dbReference>
<dbReference type="SUPFAM" id="SSF53850">
    <property type="entry name" value="Periplasmic binding protein-like II"/>
    <property type="match status" value="1"/>
</dbReference>
<dbReference type="InterPro" id="IPR005119">
    <property type="entry name" value="LysR_subst-bd"/>
</dbReference>
<keyword evidence="2" id="KW-0805">Transcription regulation</keyword>